<accession>A0A368RWY3</accession>
<feature type="compositionally biased region" description="Gly residues" evidence="1">
    <location>
        <begin position="103"/>
        <end position="113"/>
    </location>
</feature>
<feature type="compositionally biased region" description="Polar residues" evidence="1">
    <location>
        <begin position="8"/>
        <end position="20"/>
    </location>
</feature>
<feature type="region of interest" description="Disordered" evidence="1">
    <location>
        <begin position="103"/>
        <end position="129"/>
    </location>
</feature>
<evidence type="ECO:0000256" key="1">
    <source>
        <dbReference type="SAM" id="MobiDB-lite"/>
    </source>
</evidence>
<protein>
    <submittedName>
        <fullName evidence="2">Uncharacterized protein</fullName>
    </submittedName>
</protein>
<organism evidence="2">
    <name type="scientific">Setaria italica</name>
    <name type="common">Foxtail millet</name>
    <name type="synonym">Panicum italicum</name>
    <dbReference type="NCBI Taxonomy" id="4555"/>
    <lineage>
        <taxon>Eukaryota</taxon>
        <taxon>Viridiplantae</taxon>
        <taxon>Streptophyta</taxon>
        <taxon>Embryophyta</taxon>
        <taxon>Tracheophyta</taxon>
        <taxon>Spermatophyta</taxon>
        <taxon>Magnoliopsida</taxon>
        <taxon>Liliopsida</taxon>
        <taxon>Poales</taxon>
        <taxon>Poaceae</taxon>
        <taxon>PACMAD clade</taxon>
        <taxon>Panicoideae</taxon>
        <taxon>Panicodae</taxon>
        <taxon>Paniceae</taxon>
        <taxon>Cenchrinae</taxon>
        <taxon>Setaria</taxon>
    </lineage>
</organism>
<dbReference type="EMBL" id="CM003534">
    <property type="protein sequence ID" value="RCV34613.1"/>
    <property type="molecule type" value="Genomic_DNA"/>
</dbReference>
<feature type="region of interest" description="Disordered" evidence="1">
    <location>
        <begin position="1"/>
        <end position="44"/>
    </location>
</feature>
<feature type="compositionally biased region" description="Basic and acidic residues" evidence="1">
    <location>
        <begin position="114"/>
        <end position="129"/>
    </location>
</feature>
<reference evidence="2" key="1">
    <citation type="journal article" date="2012" name="Nat. Biotechnol.">
        <title>Reference genome sequence of the model plant Setaria.</title>
        <authorList>
            <person name="Bennetzen J.L."/>
            <person name="Schmutz J."/>
            <person name="Wang H."/>
            <person name="Percifield R."/>
            <person name="Hawkins J."/>
            <person name="Pontaroli A.C."/>
            <person name="Estep M."/>
            <person name="Feng L."/>
            <person name="Vaughn J.N."/>
            <person name="Grimwood J."/>
            <person name="Jenkins J."/>
            <person name="Barry K."/>
            <person name="Lindquist E."/>
            <person name="Hellsten U."/>
            <person name="Deshpande S."/>
            <person name="Wang X."/>
            <person name="Wu X."/>
            <person name="Mitros T."/>
            <person name="Triplett J."/>
            <person name="Yang X."/>
            <person name="Ye C.Y."/>
            <person name="Mauro-Herrera M."/>
            <person name="Wang L."/>
            <person name="Li P."/>
            <person name="Sharma M."/>
            <person name="Sharma R."/>
            <person name="Ronald P.C."/>
            <person name="Panaud O."/>
            <person name="Kellogg E.A."/>
            <person name="Brutnell T.P."/>
            <person name="Doust A.N."/>
            <person name="Tuskan G.A."/>
            <person name="Rokhsar D."/>
            <person name="Devos K.M."/>
        </authorList>
    </citation>
    <scope>NUCLEOTIDE SEQUENCE [LARGE SCALE GENOMIC DNA]</scope>
    <source>
        <strain evidence="2">Yugu1</strain>
    </source>
</reference>
<reference evidence="2" key="2">
    <citation type="submission" date="2015-07" db="EMBL/GenBank/DDBJ databases">
        <authorList>
            <person name="Noorani M."/>
        </authorList>
    </citation>
    <scope>NUCLEOTIDE SEQUENCE</scope>
    <source>
        <strain evidence="2">Yugu1</strain>
    </source>
</reference>
<sequence>MHPAPPHRQQSALSRGSGSDTVGRARPFFRHQTAGGRPTRRSGDVFWLGDQHRRISGPLPDSTSRIQAMSASPYCPLPDLVPDCLQWQFRRRDARKQWRWAMGRGGGEPAGRGGFREARARQERGSVRCRDGSTRERDVAFTGDVCSKNGDSACFDCFNQNGDGACYL</sequence>
<dbReference type="AlphaFoldDB" id="A0A368RWY3"/>
<evidence type="ECO:0000313" key="2">
    <source>
        <dbReference type="EMBL" id="RCV34613.1"/>
    </source>
</evidence>
<proteinExistence type="predicted"/>
<gene>
    <name evidence="2" type="ORF">SETIT_7G173100v2</name>
</gene>
<name>A0A368RWY3_SETIT</name>